<gene>
    <name evidence="3" type="ORF">AVEN_203490_1</name>
</gene>
<protein>
    <submittedName>
        <fullName evidence="3">Uncharacterized protein</fullName>
    </submittedName>
</protein>
<keyword evidence="2" id="KW-0472">Membrane</keyword>
<reference evidence="3 4" key="1">
    <citation type="journal article" date="2019" name="Sci. Rep.">
        <title>Orb-weaving spider Araneus ventricosus genome elucidates the spidroin gene catalogue.</title>
        <authorList>
            <person name="Kono N."/>
            <person name="Nakamura H."/>
            <person name="Ohtoshi R."/>
            <person name="Moran D.A.P."/>
            <person name="Shinohara A."/>
            <person name="Yoshida Y."/>
            <person name="Fujiwara M."/>
            <person name="Mori M."/>
            <person name="Tomita M."/>
            <person name="Arakawa K."/>
        </authorList>
    </citation>
    <scope>NUCLEOTIDE SEQUENCE [LARGE SCALE GENOMIC DNA]</scope>
</reference>
<accession>A0A4Y2BH12</accession>
<evidence type="ECO:0000256" key="2">
    <source>
        <dbReference type="SAM" id="Phobius"/>
    </source>
</evidence>
<name>A0A4Y2BH12_ARAVE</name>
<sequence>MASYDAMVAEYVPHVSFPCRNTVTIALTHFDQKLSRAYSVSTRGTLKPCFNGVWLGQTSRFVLVDCGRLNSKSRTVPTALGFANISAALGCIGAVWPLYFPLMRELFTAITREATDALTSPQATSILSVPTTGNNANRGRNSWKDRPVKRSSTYCQNRPLSDVATSVALGLPLVSQQIAHGLLWLIPICAERRRVLFVGLLAIADVPSSIAVLQICLHRRRNLSF</sequence>
<feature type="region of interest" description="Disordered" evidence="1">
    <location>
        <begin position="126"/>
        <end position="148"/>
    </location>
</feature>
<dbReference type="Proteomes" id="UP000499080">
    <property type="component" value="Unassembled WGS sequence"/>
</dbReference>
<organism evidence="3 4">
    <name type="scientific">Araneus ventricosus</name>
    <name type="common">Orbweaver spider</name>
    <name type="synonym">Epeira ventricosa</name>
    <dbReference type="NCBI Taxonomy" id="182803"/>
    <lineage>
        <taxon>Eukaryota</taxon>
        <taxon>Metazoa</taxon>
        <taxon>Ecdysozoa</taxon>
        <taxon>Arthropoda</taxon>
        <taxon>Chelicerata</taxon>
        <taxon>Arachnida</taxon>
        <taxon>Araneae</taxon>
        <taxon>Araneomorphae</taxon>
        <taxon>Entelegynae</taxon>
        <taxon>Araneoidea</taxon>
        <taxon>Araneidae</taxon>
        <taxon>Araneus</taxon>
    </lineage>
</organism>
<proteinExistence type="predicted"/>
<dbReference type="EMBL" id="BGPR01000078">
    <property type="protein sequence ID" value="GBL91338.1"/>
    <property type="molecule type" value="Genomic_DNA"/>
</dbReference>
<evidence type="ECO:0000256" key="1">
    <source>
        <dbReference type="SAM" id="MobiDB-lite"/>
    </source>
</evidence>
<evidence type="ECO:0000313" key="4">
    <source>
        <dbReference type="Proteomes" id="UP000499080"/>
    </source>
</evidence>
<keyword evidence="2" id="KW-1133">Transmembrane helix</keyword>
<feature type="transmembrane region" description="Helical" evidence="2">
    <location>
        <begin position="195"/>
        <end position="217"/>
    </location>
</feature>
<keyword evidence="4" id="KW-1185">Reference proteome</keyword>
<keyword evidence="2" id="KW-0812">Transmembrane</keyword>
<feature type="transmembrane region" description="Helical" evidence="2">
    <location>
        <begin position="78"/>
        <end position="99"/>
    </location>
</feature>
<evidence type="ECO:0000313" key="3">
    <source>
        <dbReference type="EMBL" id="GBL91338.1"/>
    </source>
</evidence>
<dbReference type="AlphaFoldDB" id="A0A4Y2BH12"/>
<comment type="caution">
    <text evidence="3">The sequence shown here is derived from an EMBL/GenBank/DDBJ whole genome shotgun (WGS) entry which is preliminary data.</text>
</comment>
<feature type="compositionally biased region" description="Polar residues" evidence="1">
    <location>
        <begin position="126"/>
        <end position="140"/>
    </location>
</feature>